<evidence type="ECO:0000313" key="2">
    <source>
        <dbReference type="EMBL" id="KRX01537.1"/>
    </source>
</evidence>
<evidence type="ECO:0000313" key="3">
    <source>
        <dbReference type="Proteomes" id="UP000054937"/>
    </source>
</evidence>
<comment type="caution">
    <text evidence="2">The sequence shown here is derived from an EMBL/GenBank/DDBJ whole genome shotgun (WGS) entry which is preliminary data.</text>
</comment>
<accession>A0A0V0QGX1</accession>
<keyword evidence="1" id="KW-0175">Coiled coil</keyword>
<organism evidence="2 3">
    <name type="scientific">Pseudocohnilembus persalinus</name>
    <name type="common">Ciliate</name>
    <dbReference type="NCBI Taxonomy" id="266149"/>
    <lineage>
        <taxon>Eukaryota</taxon>
        <taxon>Sar</taxon>
        <taxon>Alveolata</taxon>
        <taxon>Ciliophora</taxon>
        <taxon>Intramacronucleata</taxon>
        <taxon>Oligohymenophorea</taxon>
        <taxon>Scuticociliatia</taxon>
        <taxon>Philasterida</taxon>
        <taxon>Pseudocohnilembidae</taxon>
        <taxon>Pseudocohnilembus</taxon>
    </lineage>
</organism>
<dbReference type="InParanoid" id="A0A0V0QGX1"/>
<dbReference type="AlphaFoldDB" id="A0A0V0QGX1"/>
<proteinExistence type="predicted"/>
<dbReference type="EMBL" id="LDAU01000170">
    <property type="protein sequence ID" value="KRX01537.1"/>
    <property type="molecule type" value="Genomic_DNA"/>
</dbReference>
<name>A0A0V0QGX1_PSEPJ</name>
<gene>
    <name evidence="2" type="ORF">PPERSA_01440</name>
</gene>
<sequence>MEESSIFLTEQLPEKYRKNLKLQQKINSNKQQNTEQKVQDSQYASLNQSIIVNNSQLDFKEKFDIDMKSQDQDEILQQSEVQQKQINNKSQVNLEKSKILNQSKNIQSIQINDSEIYSSQQIGYNGDQKSQIQDQNLNQSKSQAQIISKNSITQRSSSPLQTALDEKINQFQAMLKQKRNLLSQQEKNNYELDIQKQKQQKNKNKNEDISDILDDIDQIIISDKIKIEKNKQFYSNQEQFPNNY</sequence>
<reference evidence="2 3" key="1">
    <citation type="journal article" date="2015" name="Sci. Rep.">
        <title>Genome of the facultative scuticociliatosis pathogen Pseudocohnilembus persalinus provides insight into its virulence through horizontal gene transfer.</title>
        <authorList>
            <person name="Xiong J."/>
            <person name="Wang G."/>
            <person name="Cheng J."/>
            <person name="Tian M."/>
            <person name="Pan X."/>
            <person name="Warren A."/>
            <person name="Jiang C."/>
            <person name="Yuan D."/>
            <person name="Miao W."/>
        </authorList>
    </citation>
    <scope>NUCLEOTIDE SEQUENCE [LARGE SCALE GENOMIC DNA]</scope>
    <source>
        <strain evidence="2">36N120E</strain>
    </source>
</reference>
<keyword evidence="3" id="KW-1185">Reference proteome</keyword>
<feature type="coiled-coil region" evidence="1">
    <location>
        <begin position="168"/>
        <end position="207"/>
    </location>
</feature>
<dbReference type="Proteomes" id="UP000054937">
    <property type="component" value="Unassembled WGS sequence"/>
</dbReference>
<evidence type="ECO:0000256" key="1">
    <source>
        <dbReference type="SAM" id="Coils"/>
    </source>
</evidence>
<protein>
    <submittedName>
        <fullName evidence="2">Uncharacterized protein</fullName>
    </submittedName>
</protein>